<evidence type="ECO:0000313" key="3">
    <source>
        <dbReference type="EMBL" id="CQD15549.1"/>
    </source>
</evidence>
<feature type="region of interest" description="Disordered" evidence="1">
    <location>
        <begin position="46"/>
        <end position="65"/>
    </location>
</feature>
<protein>
    <recommendedName>
        <fullName evidence="2">DUF5642 domain-containing protein</fullName>
    </recommendedName>
</protein>
<accession>A0A0U1DIU7</accession>
<organism evidence="3 4">
    <name type="scientific">Mycolicibacterium conceptionense</name>
    <dbReference type="NCBI Taxonomy" id="451644"/>
    <lineage>
        <taxon>Bacteria</taxon>
        <taxon>Bacillati</taxon>
        <taxon>Actinomycetota</taxon>
        <taxon>Actinomycetes</taxon>
        <taxon>Mycobacteriales</taxon>
        <taxon>Mycobacteriaceae</taxon>
        <taxon>Mycolicibacterium</taxon>
    </lineage>
</organism>
<dbReference type="EMBL" id="CTEF01000002">
    <property type="protein sequence ID" value="CQD15549.1"/>
    <property type="molecule type" value="Genomic_DNA"/>
</dbReference>
<name>A0A0U1DIU7_9MYCO</name>
<dbReference type="Pfam" id="PF18702">
    <property type="entry name" value="DUF5642"/>
    <property type="match status" value="1"/>
</dbReference>
<feature type="domain" description="DUF5642" evidence="2">
    <location>
        <begin position="68"/>
        <end position="247"/>
    </location>
</feature>
<evidence type="ECO:0000259" key="2">
    <source>
        <dbReference type="Pfam" id="PF18702"/>
    </source>
</evidence>
<evidence type="ECO:0000256" key="1">
    <source>
        <dbReference type="SAM" id="MobiDB-lite"/>
    </source>
</evidence>
<dbReference type="AlphaFoldDB" id="A0A0U1DIU7"/>
<dbReference type="InterPro" id="IPR041313">
    <property type="entry name" value="DUF5642"/>
</dbReference>
<evidence type="ECO:0000313" key="4">
    <source>
        <dbReference type="Proteomes" id="UP000182227"/>
    </source>
</evidence>
<gene>
    <name evidence="3" type="ORF">BN970_03258</name>
</gene>
<proteinExistence type="predicted"/>
<dbReference type="Proteomes" id="UP000182227">
    <property type="component" value="Unassembled WGS sequence"/>
</dbReference>
<sequence length="248" mass="25214">MKRSGRSGGAASAVRGLWYQNAVRPFAVAAVLLTCTLVCGVGCGSRSAPEPARTSSTSATAGGSVTVNPARIDRVRHDLPPGYEVVSIDPQATPISLWGFGPDWKADPPECGALAAREVEPTRGWSASGPGGIVYAGVSKLAPGLFSDRREPECGQWTVSGGHSVGTVTAAAAPPIEGAETSGLSTAVTTIVEGGTETRSHADTFTADLGDGYHVFVSVVTDPGSPNPALDPAFASDLLVKTVSALRG</sequence>
<feature type="compositionally biased region" description="Low complexity" evidence="1">
    <location>
        <begin position="54"/>
        <end position="65"/>
    </location>
</feature>
<reference evidence="3 4" key="1">
    <citation type="submission" date="2015-03" db="EMBL/GenBank/DDBJ databases">
        <authorList>
            <person name="Murphy D."/>
        </authorList>
    </citation>
    <scope>NUCLEOTIDE SEQUENCE [LARGE SCALE GENOMIC DNA]</scope>
    <source>
        <strain evidence="3 4">D16</strain>
    </source>
</reference>